<gene>
    <name evidence="1" type="ORF">FIL88_08275</name>
</gene>
<organism evidence="1 2">
    <name type="scientific">Aliiroseovarius halocynthiae</name>
    <dbReference type="NCBI Taxonomy" id="985055"/>
    <lineage>
        <taxon>Bacteria</taxon>
        <taxon>Pseudomonadati</taxon>
        <taxon>Pseudomonadota</taxon>
        <taxon>Alphaproteobacteria</taxon>
        <taxon>Rhodobacterales</taxon>
        <taxon>Paracoccaceae</taxon>
        <taxon>Aliiroseovarius</taxon>
    </lineage>
</organism>
<keyword evidence="2" id="KW-1185">Reference proteome</keyword>
<evidence type="ECO:0000313" key="1">
    <source>
        <dbReference type="EMBL" id="TQV67834.1"/>
    </source>
</evidence>
<sequence length="61" mass="6919">MRSVSIVASKRLETELSDIAGYSIGNNAHTPTFAMSQPEWQQSKQELKLPTDVHVMKVRLY</sequence>
<proteinExistence type="predicted"/>
<accession>A0A545SS84</accession>
<dbReference type="EMBL" id="VICH01000005">
    <property type="protein sequence ID" value="TQV67834.1"/>
    <property type="molecule type" value="Genomic_DNA"/>
</dbReference>
<reference evidence="1 2" key="1">
    <citation type="submission" date="2019-06" db="EMBL/GenBank/DDBJ databases">
        <title>A novel species of marine bacteria.</title>
        <authorList>
            <person name="Wang Y."/>
        </authorList>
    </citation>
    <scope>NUCLEOTIDE SEQUENCE [LARGE SCALE GENOMIC DNA]</scope>
    <source>
        <strain evidence="1 2">MA1-10</strain>
    </source>
</reference>
<dbReference type="AlphaFoldDB" id="A0A545SS84"/>
<dbReference type="RefSeq" id="WP_185960882.1">
    <property type="nucleotide sequence ID" value="NZ_ML660019.1"/>
</dbReference>
<comment type="caution">
    <text evidence="1">The sequence shown here is derived from an EMBL/GenBank/DDBJ whole genome shotgun (WGS) entry which is preliminary data.</text>
</comment>
<evidence type="ECO:0000313" key="2">
    <source>
        <dbReference type="Proteomes" id="UP000315816"/>
    </source>
</evidence>
<protein>
    <submittedName>
        <fullName evidence="1">Uncharacterized protein</fullName>
    </submittedName>
</protein>
<name>A0A545SS84_9RHOB</name>
<dbReference type="Proteomes" id="UP000315816">
    <property type="component" value="Unassembled WGS sequence"/>
</dbReference>